<evidence type="ECO:0000313" key="1">
    <source>
        <dbReference type="EMBL" id="KAB0485164.1"/>
    </source>
</evidence>
<sequence length="162" mass="17994">MFEKWITVISTVCLTLSSAYAYAVMERETFEVSVSIPTAEFHVLPVDPGWMGHEQKLHWNLATDELGSLRKQFDVKNTHGAIAARLSEEPYISNGREVDNIALAVMFNRIKLTVDNAQVITASEANIGKRVELLVAAIKPDEGYKPGDYFGSVHLIFEALAP</sequence>
<organism evidence="3 5">
    <name type="scientific">Pseudomonas reinekei</name>
    <dbReference type="NCBI Taxonomy" id="395598"/>
    <lineage>
        <taxon>Bacteria</taxon>
        <taxon>Pseudomonadati</taxon>
        <taxon>Pseudomonadota</taxon>
        <taxon>Gammaproteobacteria</taxon>
        <taxon>Pseudomonadales</taxon>
        <taxon>Pseudomonadaceae</taxon>
        <taxon>Pseudomonas</taxon>
    </lineage>
</organism>
<dbReference type="InterPro" id="IPR007540">
    <property type="entry name" value="Fimbrial_CS1-type"/>
</dbReference>
<reference evidence="1 6" key="4">
    <citation type="submission" date="2019-09" db="EMBL/GenBank/DDBJ databases">
        <title>Draft genome sequences of 48 bacterial type strains from the CCUG.</title>
        <authorList>
            <person name="Tunovic T."/>
            <person name="Pineiro-Iglesias B."/>
            <person name="Unosson C."/>
            <person name="Inganas E."/>
            <person name="Ohlen M."/>
            <person name="Cardew S."/>
            <person name="Jensie-Markopoulos S."/>
            <person name="Salva-Serra F."/>
            <person name="Jaen-Luchoro D."/>
            <person name="Karlsson R."/>
            <person name="Svensson-Stadler L."/>
            <person name="Chun J."/>
            <person name="Moore E."/>
        </authorList>
    </citation>
    <scope>NUCLEOTIDE SEQUENCE [LARGE SCALE GENOMIC DNA]</scope>
    <source>
        <strain evidence="1 6">CCUG 53116</strain>
    </source>
</reference>
<dbReference type="Proteomes" id="UP000460142">
    <property type="component" value="Unassembled WGS sequence"/>
</dbReference>
<dbReference type="Proteomes" id="UP000186756">
    <property type="component" value="Unassembled WGS sequence"/>
</dbReference>
<evidence type="ECO:0000313" key="4">
    <source>
        <dbReference type="Proteomes" id="UP000186756"/>
    </source>
</evidence>
<evidence type="ECO:0000313" key="6">
    <source>
        <dbReference type="Proteomes" id="UP000460142"/>
    </source>
</evidence>
<protein>
    <submittedName>
        <fullName evidence="3">CS1 type fimbrial major subunit</fullName>
    </submittedName>
    <submittedName>
        <fullName evidence="1">Fimbrial assembly protein</fullName>
    </submittedName>
</protein>
<reference evidence="4" key="3">
    <citation type="submission" date="2017-01" db="EMBL/GenBank/DDBJ databases">
        <authorList>
            <person name="Poblete-Castro I."/>
        </authorList>
    </citation>
    <scope>NUCLEOTIDE SEQUENCE [LARGE SCALE GENOMIC DNA]</scope>
    <source>
        <strain evidence="4">DSM 18361 / CCUG 53116 / MT1</strain>
    </source>
</reference>
<reference evidence="2" key="2">
    <citation type="submission" date="2017-01" db="EMBL/GenBank/DDBJ databases">
        <authorList>
            <person name="Mah S.A."/>
            <person name="Swanson W.J."/>
            <person name="Moy G.W."/>
            <person name="Vacquier V.D."/>
        </authorList>
    </citation>
    <scope>NUCLEOTIDE SEQUENCE [LARGE SCALE GENOMIC DNA]</scope>
    <source>
        <strain evidence="2">MT1</strain>
    </source>
</reference>
<dbReference type="EMBL" id="VZPS01000008">
    <property type="protein sequence ID" value="KAB0485164.1"/>
    <property type="molecule type" value="Genomic_DNA"/>
</dbReference>
<name>A0A1H0LF32_PSERE</name>
<dbReference type="EMBL" id="MSTQ01000006">
    <property type="protein sequence ID" value="OLU03050.1"/>
    <property type="molecule type" value="Genomic_DNA"/>
</dbReference>
<reference evidence="3 5" key="1">
    <citation type="submission" date="2016-10" db="EMBL/GenBank/DDBJ databases">
        <authorList>
            <person name="de Groot N.N."/>
        </authorList>
    </citation>
    <scope>NUCLEOTIDE SEQUENCE [LARGE SCALE GENOMIC DNA]</scope>
    <source>
        <strain evidence="3 5">BS3776</strain>
    </source>
</reference>
<evidence type="ECO:0000313" key="5">
    <source>
        <dbReference type="Proteomes" id="UP000198549"/>
    </source>
</evidence>
<dbReference type="RefSeq" id="WP_075946660.1">
    <property type="nucleotide sequence ID" value="NZ_LT629709.1"/>
</dbReference>
<accession>A0A1H0LF32</accession>
<evidence type="ECO:0000313" key="3">
    <source>
        <dbReference type="EMBL" id="SDO66732.1"/>
    </source>
</evidence>
<dbReference type="GO" id="GO:0009289">
    <property type="term" value="C:pilus"/>
    <property type="evidence" value="ECO:0007669"/>
    <property type="project" value="InterPro"/>
</dbReference>
<dbReference type="OrthoDB" id="6631372at2"/>
<dbReference type="Pfam" id="PF04449">
    <property type="entry name" value="Fimbrial_CS1"/>
    <property type="match status" value="1"/>
</dbReference>
<proteinExistence type="predicted"/>
<evidence type="ECO:0000313" key="2">
    <source>
        <dbReference type="EMBL" id="OLU03050.1"/>
    </source>
</evidence>
<keyword evidence="4" id="KW-1185">Reference proteome</keyword>
<dbReference type="Gene3D" id="2.60.40.2040">
    <property type="entry name" value="CFA/I fimbrial subunit E, pilin domain"/>
    <property type="match status" value="1"/>
</dbReference>
<dbReference type="EMBL" id="LT629709">
    <property type="protein sequence ID" value="SDO66732.1"/>
    <property type="molecule type" value="Genomic_DNA"/>
</dbReference>
<gene>
    <name evidence="2" type="ORF">BVK86_12130</name>
    <name evidence="1" type="ORF">F7R15_15325</name>
    <name evidence="3" type="ORF">SAMN04490202_1508</name>
</gene>
<dbReference type="Proteomes" id="UP000198549">
    <property type="component" value="Chromosome I"/>
</dbReference>
<dbReference type="AlphaFoldDB" id="A0A1H0LF32"/>